<accession>A0A4R6BHV5</accession>
<comment type="caution">
    <text evidence="3">The sequence shown here is derived from an EMBL/GenBank/DDBJ whole genome shotgun (WGS) entry which is preliminary data.</text>
</comment>
<dbReference type="GO" id="GO:0016787">
    <property type="term" value="F:hydrolase activity"/>
    <property type="evidence" value="ECO:0007669"/>
    <property type="project" value="UniProtKB-KW"/>
</dbReference>
<name>A0A4R6BHV5_9STAP</name>
<dbReference type="Pfam" id="PF00561">
    <property type="entry name" value="Abhydrolase_1"/>
    <property type="match status" value="1"/>
</dbReference>
<dbReference type="GO" id="GO:0016020">
    <property type="term" value="C:membrane"/>
    <property type="evidence" value="ECO:0007669"/>
    <property type="project" value="TreeGrafter"/>
</dbReference>
<feature type="domain" description="AB hydrolase-1" evidence="2">
    <location>
        <begin position="22"/>
        <end position="244"/>
    </location>
</feature>
<evidence type="ECO:0000313" key="4">
    <source>
        <dbReference type="Proteomes" id="UP000295328"/>
    </source>
</evidence>
<protein>
    <submittedName>
        <fullName evidence="3">Alpha/beta hydrolase</fullName>
    </submittedName>
</protein>
<dbReference type="Gene3D" id="3.40.50.1820">
    <property type="entry name" value="alpha/beta hydrolase"/>
    <property type="match status" value="1"/>
</dbReference>
<evidence type="ECO:0000256" key="1">
    <source>
        <dbReference type="ARBA" id="ARBA00022801"/>
    </source>
</evidence>
<dbReference type="SUPFAM" id="SSF53474">
    <property type="entry name" value="alpha/beta-Hydrolases"/>
    <property type="match status" value="1"/>
</dbReference>
<dbReference type="PRINTS" id="PR00111">
    <property type="entry name" value="ABHYDROLASE"/>
</dbReference>
<dbReference type="InterPro" id="IPR050266">
    <property type="entry name" value="AB_hydrolase_sf"/>
</dbReference>
<dbReference type="InterPro" id="IPR029058">
    <property type="entry name" value="AB_hydrolase_fold"/>
</dbReference>
<evidence type="ECO:0000259" key="2">
    <source>
        <dbReference type="Pfam" id="PF00561"/>
    </source>
</evidence>
<keyword evidence="1 3" id="KW-0378">Hydrolase</keyword>
<reference evidence="3 4" key="1">
    <citation type="submission" date="2019-01" db="EMBL/GenBank/DDBJ databases">
        <title>Draft genome sequences of the type strains of six Macrococcus species.</title>
        <authorList>
            <person name="Mazhar S."/>
            <person name="Altermann E."/>
            <person name="Hill C."/>
            <person name="Mcauliffe O."/>
        </authorList>
    </citation>
    <scope>NUCLEOTIDE SEQUENCE [LARGE SCALE GENOMIC DNA]</scope>
    <source>
        <strain evidence="3 4">CCM4809</strain>
    </source>
</reference>
<keyword evidence="4" id="KW-1185">Reference proteome</keyword>
<dbReference type="RefSeq" id="WP_133430516.1">
    <property type="nucleotide sequence ID" value="NZ_BMCC01000005.1"/>
</dbReference>
<gene>
    <name evidence="3" type="ORF">ERX37_09865</name>
</gene>
<dbReference type="PANTHER" id="PTHR43798">
    <property type="entry name" value="MONOACYLGLYCEROL LIPASE"/>
    <property type="match status" value="1"/>
</dbReference>
<dbReference type="OrthoDB" id="9805423at2"/>
<sequence>MSVFKSSDGTKINYEITGSGEPLIMIHGMNGNMRMFEYNKEQLSATYQVITYDVRGHGQSDRPYSYTIDDHIDDCLELLSHLQLKKAHLLGYSMGSYIALGVTSRYPRKVDKLILVGAKAHATVSSFARLMMEHRNEIKNKPKEEVKKILDHHIYYNQEKVRSWQQLVNDYSQLDANEEAAASRSITGFDYRETLNKLPNETLLIAGRYDNLNAPEESQYIAERIPNGRMVLFEHSGHAPLVEESERFAEEIKMFLA</sequence>
<evidence type="ECO:0000313" key="3">
    <source>
        <dbReference type="EMBL" id="TDM01178.1"/>
    </source>
</evidence>
<organism evidence="3 4">
    <name type="scientific">Macrococcus hajekii</name>
    <dbReference type="NCBI Taxonomy" id="198482"/>
    <lineage>
        <taxon>Bacteria</taxon>
        <taxon>Bacillati</taxon>
        <taxon>Bacillota</taxon>
        <taxon>Bacilli</taxon>
        <taxon>Bacillales</taxon>
        <taxon>Staphylococcaceae</taxon>
        <taxon>Macrococcus</taxon>
    </lineage>
</organism>
<proteinExistence type="predicted"/>
<dbReference type="AlphaFoldDB" id="A0A4R6BHV5"/>
<dbReference type="Proteomes" id="UP000295328">
    <property type="component" value="Unassembled WGS sequence"/>
</dbReference>
<dbReference type="PANTHER" id="PTHR43798:SF31">
    <property type="entry name" value="AB HYDROLASE SUPERFAMILY PROTEIN YCLE"/>
    <property type="match status" value="1"/>
</dbReference>
<dbReference type="InterPro" id="IPR000073">
    <property type="entry name" value="AB_hydrolase_1"/>
</dbReference>
<dbReference type="EMBL" id="SCWE01000005">
    <property type="protein sequence ID" value="TDM01178.1"/>
    <property type="molecule type" value="Genomic_DNA"/>
</dbReference>